<accession>A0A0N9UCK0</accession>
<proteinExistence type="predicted"/>
<dbReference type="RefSeq" id="WP_054588610.1">
    <property type="nucleotide sequence ID" value="NZ_CP012700.1"/>
</dbReference>
<evidence type="ECO:0008006" key="4">
    <source>
        <dbReference type="Google" id="ProtNLM"/>
    </source>
</evidence>
<dbReference type="AlphaFoldDB" id="A0A0N9UCK0"/>
<dbReference type="PROSITE" id="PS51257">
    <property type="entry name" value="PROKAR_LIPOPROTEIN"/>
    <property type="match status" value="1"/>
</dbReference>
<gene>
    <name evidence="2" type="ORF">AN936_13775</name>
</gene>
<dbReference type="PATRIC" id="fig|33050.5.peg.2849"/>
<protein>
    <recommendedName>
        <fullName evidence="4">Lipoprotein</fullName>
    </recommendedName>
</protein>
<reference evidence="2 3" key="1">
    <citation type="journal article" date="2015" name="Genome Announc.">
        <title>Complete Genome Sequence of Polypropylene Glycol- and Polyethylene Glycol-Degrading Sphingopyxis macrogoltabida Strain EY-1.</title>
        <authorList>
            <person name="Ohtsubo Y."/>
            <person name="Nagata Y."/>
            <person name="Numata M."/>
            <person name="Tsuchikane K."/>
            <person name="Hosoyama A."/>
            <person name="Yamazoe A."/>
            <person name="Tsuda M."/>
            <person name="Fujita N."/>
            <person name="Kawai F."/>
        </authorList>
    </citation>
    <scope>NUCLEOTIDE SEQUENCE [LARGE SCALE GENOMIC DNA]</scope>
    <source>
        <strain evidence="2 3">EY-1</strain>
    </source>
</reference>
<organism evidence="2 3">
    <name type="scientific">Sphingopyxis macrogoltabida</name>
    <name type="common">Sphingomonas macrogoltabidus</name>
    <dbReference type="NCBI Taxonomy" id="33050"/>
    <lineage>
        <taxon>Bacteria</taxon>
        <taxon>Pseudomonadati</taxon>
        <taxon>Pseudomonadota</taxon>
        <taxon>Alphaproteobacteria</taxon>
        <taxon>Sphingomonadales</taxon>
        <taxon>Sphingomonadaceae</taxon>
        <taxon>Sphingopyxis</taxon>
    </lineage>
</organism>
<keyword evidence="1" id="KW-1133">Transmembrane helix</keyword>
<evidence type="ECO:0000256" key="1">
    <source>
        <dbReference type="SAM" id="Phobius"/>
    </source>
</evidence>
<evidence type="ECO:0000313" key="2">
    <source>
        <dbReference type="EMBL" id="ALH81392.1"/>
    </source>
</evidence>
<dbReference type="Proteomes" id="UP000058074">
    <property type="component" value="Chromosome"/>
</dbReference>
<feature type="transmembrane region" description="Helical" evidence="1">
    <location>
        <begin position="161"/>
        <end position="178"/>
    </location>
</feature>
<evidence type="ECO:0000313" key="3">
    <source>
        <dbReference type="Proteomes" id="UP000058074"/>
    </source>
</evidence>
<keyword evidence="1" id="KW-0472">Membrane</keyword>
<dbReference type="OrthoDB" id="7449938at2"/>
<dbReference type="EMBL" id="CP012700">
    <property type="protein sequence ID" value="ALH81392.1"/>
    <property type="molecule type" value="Genomic_DNA"/>
</dbReference>
<name>A0A0N9UCK0_SPHMC</name>
<dbReference type="KEGG" id="smag:AN936_13775"/>
<sequence>MGYFRHSGFVIFATAALGGCSFQAALDKLVTPERQKELVAIAEGFCTDPPGARSLLHPEIANSTIEAAPALPRECPEGKATWQLASYDWKTNATPGLKERQEEVVVVGTSAGKWTTVSLRFYAQNDGPMQVTEWNVLGSKTKPPALEFIDQYETGARTMRIALPVLLLIVGGLVFWLVRRHRAKKRGA</sequence>
<keyword evidence="1" id="KW-0812">Transmembrane</keyword>